<evidence type="ECO:0000313" key="2">
    <source>
        <dbReference type="EMBL" id="GFS58502.1"/>
    </source>
</evidence>
<sequence>MFRLALLTADKTGKEISGEKRWSTSSICCHGLTSQEAGKNGLAAETRIGNSANNDRHMVRDDRLTVKQGASRKQEPFLIISTTTKLSTREFKMAGKCELLRRILVFRHFSLLIKHSLNPSHLFVRRSESSQRKRSSRANGFGGSPIVMNEGQPRKDKKDLSHNDLH</sequence>
<comment type="caution">
    <text evidence="2">The sequence shown here is derived from an EMBL/GenBank/DDBJ whole genome shotgun (WGS) entry which is preliminary data.</text>
</comment>
<protein>
    <submittedName>
        <fullName evidence="2">Uncharacterized protein</fullName>
    </submittedName>
</protein>
<name>A0A8X6MJD7_NEPPI</name>
<evidence type="ECO:0000256" key="1">
    <source>
        <dbReference type="SAM" id="MobiDB-lite"/>
    </source>
</evidence>
<keyword evidence="3" id="KW-1185">Reference proteome</keyword>
<gene>
    <name evidence="2" type="ORF">NPIL_420412</name>
</gene>
<reference evidence="2" key="1">
    <citation type="submission" date="2020-08" db="EMBL/GenBank/DDBJ databases">
        <title>Multicomponent nature underlies the extraordinary mechanical properties of spider dragline silk.</title>
        <authorList>
            <person name="Kono N."/>
            <person name="Nakamura H."/>
            <person name="Mori M."/>
            <person name="Yoshida Y."/>
            <person name="Ohtoshi R."/>
            <person name="Malay A.D."/>
            <person name="Moran D.A.P."/>
            <person name="Tomita M."/>
            <person name="Numata K."/>
            <person name="Arakawa K."/>
        </authorList>
    </citation>
    <scope>NUCLEOTIDE SEQUENCE</scope>
</reference>
<evidence type="ECO:0000313" key="3">
    <source>
        <dbReference type="Proteomes" id="UP000887013"/>
    </source>
</evidence>
<feature type="compositionally biased region" description="Basic and acidic residues" evidence="1">
    <location>
        <begin position="152"/>
        <end position="166"/>
    </location>
</feature>
<proteinExistence type="predicted"/>
<dbReference type="Proteomes" id="UP000887013">
    <property type="component" value="Unassembled WGS sequence"/>
</dbReference>
<accession>A0A8X6MJD7</accession>
<feature type="region of interest" description="Disordered" evidence="1">
    <location>
        <begin position="124"/>
        <end position="166"/>
    </location>
</feature>
<organism evidence="2 3">
    <name type="scientific">Nephila pilipes</name>
    <name type="common">Giant wood spider</name>
    <name type="synonym">Nephila maculata</name>
    <dbReference type="NCBI Taxonomy" id="299642"/>
    <lineage>
        <taxon>Eukaryota</taxon>
        <taxon>Metazoa</taxon>
        <taxon>Ecdysozoa</taxon>
        <taxon>Arthropoda</taxon>
        <taxon>Chelicerata</taxon>
        <taxon>Arachnida</taxon>
        <taxon>Araneae</taxon>
        <taxon>Araneomorphae</taxon>
        <taxon>Entelegynae</taxon>
        <taxon>Araneoidea</taxon>
        <taxon>Nephilidae</taxon>
        <taxon>Nephila</taxon>
    </lineage>
</organism>
<dbReference type="EMBL" id="BMAW01047005">
    <property type="protein sequence ID" value="GFS58502.1"/>
    <property type="molecule type" value="Genomic_DNA"/>
</dbReference>
<dbReference type="AlphaFoldDB" id="A0A8X6MJD7"/>